<dbReference type="PROSITE" id="PS51257">
    <property type="entry name" value="PROKAR_LIPOPROTEIN"/>
    <property type="match status" value="1"/>
</dbReference>
<evidence type="ECO:0008006" key="5">
    <source>
        <dbReference type="Google" id="ProtNLM"/>
    </source>
</evidence>
<name>A0A5K7Z9Y2_9BACT</name>
<accession>A0A5K7Z9Y2</accession>
<keyword evidence="2" id="KW-0472">Membrane</keyword>
<feature type="region of interest" description="Disordered" evidence="1">
    <location>
        <begin position="149"/>
        <end position="200"/>
    </location>
</feature>
<keyword evidence="2" id="KW-1133">Transmembrane helix</keyword>
<evidence type="ECO:0000256" key="2">
    <source>
        <dbReference type="SAM" id="Phobius"/>
    </source>
</evidence>
<keyword evidence="2" id="KW-0812">Transmembrane</keyword>
<dbReference type="KEGG" id="dwd:DSCW_50070"/>
<keyword evidence="4" id="KW-1185">Reference proteome</keyword>
<sequence length="242" mass="27189">MRSKDNYRMIAFLNPTCRRMIGLMTLMALFTGCASIFQNLDDKMSRQRFKKDYEALDAALEIYDQGDFEKALARFRTIKSDRKNEKIERRAWLGEICCCLLLADTPAEFSVAIGMWHAFADSTADADATWSQALLDPLVVRLASQASSGEVEVDSSAEPPEAATGTKTPTMQEKADQPQNEEDRLEAEMAELRKKAKRADKLQLKIAKILAENRSLKEKIKALEAIDQSIQKKKSEISTSGE</sequence>
<dbReference type="Proteomes" id="UP000427769">
    <property type="component" value="Chromosome"/>
</dbReference>
<protein>
    <recommendedName>
        <fullName evidence="5">Lipoprotein</fullName>
    </recommendedName>
</protein>
<dbReference type="AlphaFoldDB" id="A0A5K7Z9Y2"/>
<feature type="compositionally biased region" description="Basic and acidic residues" evidence="1">
    <location>
        <begin position="186"/>
        <end position="200"/>
    </location>
</feature>
<evidence type="ECO:0000313" key="3">
    <source>
        <dbReference type="EMBL" id="BBO77590.1"/>
    </source>
</evidence>
<dbReference type="EMBL" id="AP021875">
    <property type="protein sequence ID" value="BBO77590.1"/>
    <property type="molecule type" value="Genomic_DNA"/>
</dbReference>
<feature type="transmembrane region" description="Helical" evidence="2">
    <location>
        <begin position="20"/>
        <end position="40"/>
    </location>
</feature>
<evidence type="ECO:0000313" key="4">
    <source>
        <dbReference type="Proteomes" id="UP000427769"/>
    </source>
</evidence>
<organism evidence="3 4">
    <name type="scientific">Desulfosarcina widdelii</name>
    <dbReference type="NCBI Taxonomy" id="947919"/>
    <lineage>
        <taxon>Bacteria</taxon>
        <taxon>Pseudomonadati</taxon>
        <taxon>Thermodesulfobacteriota</taxon>
        <taxon>Desulfobacteria</taxon>
        <taxon>Desulfobacterales</taxon>
        <taxon>Desulfosarcinaceae</taxon>
        <taxon>Desulfosarcina</taxon>
    </lineage>
</organism>
<evidence type="ECO:0000256" key="1">
    <source>
        <dbReference type="SAM" id="MobiDB-lite"/>
    </source>
</evidence>
<proteinExistence type="predicted"/>
<reference evidence="3 4" key="1">
    <citation type="submission" date="2019-11" db="EMBL/GenBank/DDBJ databases">
        <title>Comparative genomics of hydrocarbon-degrading Desulfosarcina strains.</title>
        <authorList>
            <person name="Watanabe M."/>
            <person name="Kojima H."/>
            <person name="Fukui M."/>
        </authorList>
    </citation>
    <scope>NUCLEOTIDE SEQUENCE [LARGE SCALE GENOMIC DNA]</scope>
    <source>
        <strain evidence="3 4">PP31</strain>
    </source>
</reference>
<gene>
    <name evidence="3" type="ORF">DSCW_50070</name>
</gene>